<organism evidence="1 2">
    <name type="scientific">Enhygromyxa salina</name>
    <dbReference type="NCBI Taxonomy" id="215803"/>
    <lineage>
        <taxon>Bacteria</taxon>
        <taxon>Pseudomonadati</taxon>
        <taxon>Myxococcota</taxon>
        <taxon>Polyangia</taxon>
        <taxon>Nannocystales</taxon>
        <taxon>Nannocystaceae</taxon>
        <taxon>Enhygromyxa</taxon>
    </lineage>
</organism>
<accession>A0A0C2CSE5</accession>
<proteinExistence type="predicted"/>
<reference evidence="1 2" key="1">
    <citation type="submission" date="2014-12" db="EMBL/GenBank/DDBJ databases">
        <title>Genome assembly of Enhygromyxa salina DSM 15201.</title>
        <authorList>
            <person name="Sharma G."/>
            <person name="Subramanian S."/>
        </authorList>
    </citation>
    <scope>NUCLEOTIDE SEQUENCE [LARGE SCALE GENOMIC DNA]</scope>
    <source>
        <strain evidence="1 2">DSM 15201</strain>
    </source>
</reference>
<name>A0A0C2CSE5_9BACT</name>
<evidence type="ECO:0000313" key="2">
    <source>
        <dbReference type="Proteomes" id="UP000031599"/>
    </source>
</evidence>
<dbReference type="RefSeq" id="WP_146660840.1">
    <property type="nucleotide sequence ID" value="NZ_JMCC02000079.1"/>
</dbReference>
<dbReference type="EMBL" id="JMCC02000079">
    <property type="protein sequence ID" value="KIG14101.1"/>
    <property type="molecule type" value="Genomic_DNA"/>
</dbReference>
<dbReference type="Proteomes" id="UP000031599">
    <property type="component" value="Unassembled WGS sequence"/>
</dbReference>
<evidence type="ECO:0000313" key="1">
    <source>
        <dbReference type="EMBL" id="KIG14101.1"/>
    </source>
</evidence>
<protein>
    <submittedName>
        <fullName evidence="1">Uncharacterized protein</fullName>
    </submittedName>
</protein>
<comment type="caution">
    <text evidence="1">The sequence shown here is derived from an EMBL/GenBank/DDBJ whole genome shotgun (WGS) entry which is preliminary data.</text>
</comment>
<dbReference type="AlphaFoldDB" id="A0A0C2CSE5"/>
<gene>
    <name evidence="1" type="ORF">DB30_07097</name>
</gene>
<sequence>MRAELIQLQTTEDACRTLPSHGPAWDAAIAYGVDVTLLERNLSLTPSERLTQLDDMLRLFFAVQQ</sequence>